<feature type="domain" description="Glycosyl transferase family 1" evidence="1">
    <location>
        <begin position="191"/>
        <end position="339"/>
    </location>
</feature>
<dbReference type="Proteomes" id="UP000664654">
    <property type="component" value="Unassembled WGS sequence"/>
</dbReference>
<feature type="domain" description="Glycosyltransferase subfamily 4-like N-terminal" evidence="2">
    <location>
        <begin position="21"/>
        <end position="169"/>
    </location>
</feature>
<dbReference type="PANTHER" id="PTHR45947">
    <property type="entry name" value="SULFOQUINOVOSYL TRANSFERASE SQD2"/>
    <property type="match status" value="1"/>
</dbReference>
<sequence>MSERFAGLRVCLVGPIPPPAGGMANQTAQLKRLLEQEGAEVNLVPVNAPYRPAVVGKVPVIRAAFRLLPYFFNLYRQYQRADVVHLMANSGWSWHLFAAPAIWMAYWLNKPLLVNYRGGHADSFFARSWKWVVPSLKRASGVLVPSAFLQEVFARWNWQADVVPNVLDEGRFHPAPDRAPGSQLPEVHLIVTRNLEAIYDVATVIRCFSQVRQAYPQAQLSIAGSGPQRKMLERLCDELSLRDSVTFLGRLEAKQMAELYRSADVMLNGSLVDNSPNSLIEAMACGVPVVSSNVGGIPKLATDGVDALLVPPGEPAMMAEQVVRVLDDESLRRRLITNGLTTIGKYTWPKVGDALLGHYQRAMAAQEVRA</sequence>
<keyword evidence="4" id="KW-1185">Reference proteome</keyword>
<name>A0A939DQX5_9ALTE</name>
<dbReference type="Pfam" id="PF13439">
    <property type="entry name" value="Glyco_transf_4"/>
    <property type="match status" value="1"/>
</dbReference>
<dbReference type="AlphaFoldDB" id="A0A939DQX5"/>
<reference evidence="3" key="1">
    <citation type="submission" date="2021-03" db="EMBL/GenBank/DDBJ databases">
        <title>novel species isolated from a fishpond in China.</title>
        <authorList>
            <person name="Lu H."/>
            <person name="Cai Z."/>
        </authorList>
    </citation>
    <scope>NUCLEOTIDE SEQUENCE</scope>
    <source>
        <strain evidence="3">JCM 30855</strain>
    </source>
</reference>
<dbReference type="Pfam" id="PF00534">
    <property type="entry name" value="Glycos_transf_1"/>
    <property type="match status" value="1"/>
</dbReference>
<dbReference type="RefSeq" id="WP_206575439.1">
    <property type="nucleotide sequence ID" value="NZ_JAFKCV010000016.1"/>
</dbReference>
<evidence type="ECO:0000259" key="2">
    <source>
        <dbReference type="Pfam" id="PF13439"/>
    </source>
</evidence>
<gene>
    <name evidence="3" type="ORF">J0A66_19000</name>
</gene>
<dbReference type="EMBL" id="JAFKCV010000016">
    <property type="protein sequence ID" value="MBN7827328.1"/>
    <property type="molecule type" value="Genomic_DNA"/>
</dbReference>
<protein>
    <submittedName>
        <fullName evidence="3">Glycosyltransferase family 4 protein</fullName>
    </submittedName>
</protein>
<accession>A0A939DQX5</accession>
<proteinExistence type="predicted"/>
<evidence type="ECO:0000313" key="3">
    <source>
        <dbReference type="EMBL" id="MBN7827328.1"/>
    </source>
</evidence>
<dbReference type="GO" id="GO:0016757">
    <property type="term" value="F:glycosyltransferase activity"/>
    <property type="evidence" value="ECO:0007669"/>
    <property type="project" value="InterPro"/>
</dbReference>
<dbReference type="CDD" id="cd03801">
    <property type="entry name" value="GT4_PimA-like"/>
    <property type="match status" value="1"/>
</dbReference>
<dbReference type="SUPFAM" id="SSF53756">
    <property type="entry name" value="UDP-Glycosyltransferase/glycogen phosphorylase"/>
    <property type="match status" value="1"/>
</dbReference>
<dbReference type="Gene3D" id="3.40.50.2000">
    <property type="entry name" value="Glycogen Phosphorylase B"/>
    <property type="match status" value="2"/>
</dbReference>
<dbReference type="InterPro" id="IPR001296">
    <property type="entry name" value="Glyco_trans_1"/>
</dbReference>
<evidence type="ECO:0000313" key="4">
    <source>
        <dbReference type="Proteomes" id="UP000664654"/>
    </source>
</evidence>
<dbReference type="InterPro" id="IPR028098">
    <property type="entry name" value="Glyco_trans_4-like_N"/>
</dbReference>
<organism evidence="3 4">
    <name type="scientific">Bowmanella dokdonensis</name>
    <dbReference type="NCBI Taxonomy" id="751969"/>
    <lineage>
        <taxon>Bacteria</taxon>
        <taxon>Pseudomonadati</taxon>
        <taxon>Pseudomonadota</taxon>
        <taxon>Gammaproteobacteria</taxon>
        <taxon>Alteromonadales</taxon>
        <taxon>Alteromonadaceae</taxon>
        <taxon>Bowmanella</taxon>
    </lineage>
</organism>
<comment type="caution">
    <text evidence="3">The sequence shown here is derived from an EMBL/GenBank/DDBJ whole genome shotgun (WGS) entry which is preliminary data.</text>
</comment>
<evidence type="ECO:0000259" key="1">
    <source>
        <dbReference type="Pfam" id="PF00534"/>
    </source>
</evidence>
<dbReference type="InterPro" id="IPR050194">
    <property type="entry name" value="Glycosyltransferase_grp1"/>
</dbReference>
<dbReference type="PANTHER" id="PTHR45947:SF3">
    <property type="entry name" value="SULFOQUINOVOSYL TRANSFERASE SQD2"/>
    <property type="match status" value="1"/>
</dbReference>